<proteinExistence type="predicted"/>
<dbReference type="OrthoDB" id="8918678at2759"/>
<feature type="non-terminal residue" evidence="2">
    <location>
        <position position="1"/>
    </location>
</feature>
<feature type="region of interest" description="Disordered" evidence="1">
    <location>
        <begin position="100"/>
        <end position="120"/>
    </location>
</feature>
<sequence length="335" mass="38237">QEEVEKQPDEVSTHNIIPSIPLQTNPGTSVRKRLTTTPSTKPSSAYNSNTKYALLYTNSRTLSESTPSGSESENKTKIGTKKYKIYPFKNRSAEEFRVTRSNDSFTRKSSSVDSSDCEFDSNYSRRRQKNVAYKSEEKSQLICFKDHTKILAIKNDSKITKYNTFDLKSGDKRSKMIKYKSLDEPAAKTLIKYQDTQVRYQDTRSNVSISAQDFDLSFKLTKFDQKPKHDIITSTVDSWAKRGTKNMFSNIKNSLFKNNTSDKAVVFKPLIFGGTFPIDAPMSAAESDNYPQKRTVGTNNEKYANMKKDYKLLLNDPPKVREYGAPKTFDIDRPI</sequence>
<keyword evidence="3" id="KW-1185">Reference proteome</keyword>
<feature type="compositionally biased region" description="Polar residues" evidence="1">
    <location>
        <begin position="101"/>
        <end position="114"/>
    </location>
</feature>
<evidence type="ECO:0000256" key="1">
    <source>
        <dbReference type="SAM" id="MobiDB-lite"/>
    </source>
</evidence>
<reference evidence="2" key="1">
    <citation type="submission" date="2019-08" db="EMBL/GenBank/DDBJ databases">
        <title>The genome of the North American firefly Photinus pyralis.</title>
        <authorList>
            <consortium name="Photinus pyralis genome working group"/>
            <person name="Fallon T.R."/>
            <person name="Sander Lower S.E."/>
            <person name="Weng J.-K."/>
        </authorList>
    </citation>
    <scope>NUCLEOTIDE SEQUENCE</scope>
    <source>
        <strain evidence="2">TRF0915ILg1</strain>
        <tissue evidence="2">Whole body</tissue>
    </source>
</reference>
<feature type="compositionally biased region" description="Basic and acidic residues" evidence="1">
    <location>
        <begin position="1"/>
        <end position="12"/>
    </location>
</feature>
<dbReference type="Proteomes" id="UP000801492">
    <property type="component" value="Unassembled WGS sequence"/>
</dbReference>
<organism evidence="2 3">
    <name type="scientific">Ignelater luminosus</name>
    <name type="common">Cucubano</name>
    <name type="synonym">Pyrophorus luminosus</name>
    <dbReference type="NCBI Taxonomy" id="2038154"/>
    <lineage>
        <taxon>Eukaryota</taxon>
        <taxon>Metazoa</taxon>
        <taxon>Ecdysozoa</taxon>
        <taxon>Arthropoda</taxon>
        <taxon>Hexapoda</taxon>
        <taxon>Insecta</taxon>
        <taxon>Pterygota</taxon>
        <taxon>Neoptera</taxon>
        <taxon>Endopterygota</taxon>
        <taxon>Coleoptera</taxon>
        <taxon>Polyphaga</taxon>
        <taxon>Elateriformia</taxon>
        <taxon>Elateroidea</taxon>
        <taxon>Elateridae</taxon>
        <taxon>Agrypninae</taxon>
        <taxon>Pyrophorini</taxon>
        <taxon>Ignelater</taxon>
    </lineage>
</organism>
<dbReference type="AlphaFoldDB" id="A0A8K0DKK5"/>
<name>A0A8K0DKK5_IGNLU</name>
<feature type="compositionally biased region" description="Polar residues" evidence="1">
    <location>
        <begin position="13"/>
        <end position="28"/>
    </location>
</feature>
<comment type="caution">
    <text evidence="2">The sequence shown here is derived from an EMBL/GenBank/DDBJ whole genome shotgun (WGS) entry which is preliminary data.</text>
</comment>
<protein>
    <submittedName>
        <fullName evidence="2">Uncharacterized protein</fullName>
    </submittedName>
</protein>
<feature type="compositionally biased region" description="Polar residues" evidence="1">
    <location>
        <begin position="35"/>
        <end position="49"/>
    </location>
</feature>
<gene>
    <name evidence="2" type="ORF">ILUMI_00367</name>
</gene>
<accession>A0A8K0DKK5</accession>
<evidence type="ECO:0000313" key="3">
    <source>
        <dbReference type="Proteomes" id="UP000801492"/>
    </source>
</evidence>
<evidence type="ECO:0000313" key="2">
    <source>
        <dbReference type="EMBL" id="KAF2905809.1"/>
    </source>
</evidence>
<feature type="region of interest" description="Disordered" evidence="1">
    <location>
        <begin position="1"/>
        <end position="49"/>
    </location>
</feature>
<dbReference type="EMBL" id="VTPC01000429">
    <property type="protein sequence ID" value="KAF2905809.1"/>
    <property type="molecule type" value="Genomic_DNA"/>
</dbReference>